<evidence type="ECO:0000256" key="7">
    <source>
        <dbReference type="ARBA" id="ARBA00022989"/>
    </source>
</evidence>
<dbReference type="GO" id="GO:0044659">
    <property type="term" value="P:viral release from host cell by cytolysis"/>
    <property type="evidence" value="ECO:0007669"/>
    <property type="project" value="InterPro"/>
</dbReference>
<dbReference type="Proteomes" id="UP000240180">
    <property type="component" value="Segment"/>
</dbReference>
<keyword evidence="8" id="KW-0472">Membrane</keyword>
<feature type="region of interest" description="Disordered" evidence="11">
    <location>
        <begin position="122"/>
        <end position="144"/>
    </location>
</feature>
<dbReference type="GeneID" id="54984247"/>
<organism evidence="12 13">
    <name type="scientific">Bordetella phage CN2</name>
    <dbReference type="NCBI Taxonomy" id="1916124"/>
    <lineage>
        <taxon>Viruses</taxon>
        <taxon>Duplodnaviria</taxon>
        <taxon>Heunggongvirae</taxon>
        <taxon>Uroviricota</taxon>
        <taxon>Caudoviricetes</taxon>
        <taxon>Mesyanzhinovviridae</taxon>
        <taxon>Rabinowitzvirinae</taxon>
        <taxon>Vojvodinavirus</taxon>
        <taxon>Vojvodinavirus CN2</taxon>
        <taxon>Bordetella virus CN2</taxon>
    </lineage>
</organism>
<accession>A0A2D0W9E8</accession>
<evidence type="ECO:0000256" key="5">
    <source>
        <dbReference type="ARBA" id="ARBA00022870"/>
    </source>
</evidence>
<evidence type="ECO:0000256" key="1">
    <source>
        <dbReference type="ARBA" id="ARBA00022445"/>
    </source>
</evidence>
<keyword evidence="1" id="KW-1030">Host cell inner membrane</keyword>
<keyword evidence="13" id="KW-1185">Reference proteome</keyword>
<evidence type="ECO:0000256" key="3">
    <source>
        <dbReference type="ARBA" id="ARBA00022692"/>
    </source>
</evidence>
<keyword evidence="3" id="KW-0812">Transmembrane</keyword>
<sequence>MIGFAVPSKLKVAAALGVAAVLLVSAGFGLGYGYGGTKATEKAAEAMDAYKEEVREREREQERLLAEANDRNREQEKAHEQRVADLRAEFAQQQADAAARDQRTIADLRSGNQRLRLQVTSCRAASAGSPEPAPGGADGAGSAELAPETAAALWGIAGDGDRAIRRLTALQAWARSAVQTCNTTENQQ</sequence>
<keyword evidence="9" id="KW-0578">Host cell lysis by virus</keyword>
<evidence type="ECO:0000256" key="8">
    <source>
        <dbReference type="ARBA" id="ARBA00023136"/>
    </source>
</evidence>
<evidence type="ECO:0000256" key="4">
    <source>
        <dbReference type="ARBA" id="ARBA00022852"/>
    </source>
</evidence>
<keyword evidence="10" id="KW-0175">Coiled coil</keyword>
<evidence type="ECO:0000256" key="6">
    <source>
        <dbReference type="ARBA" id="ARBA00022968"/>
    </source>
</evidence>
<keyword evidence="6" id="KW-0735">Signal-anchor</keyword>
<name>A0A2D0W9E8_9CAUD</name>
<evidence type="ECO:0000313" key="13">
    <source>
        <dbReference type="Proteomes" id="UP000240180"/>
    </source>
</evidence>
<keyword evidence="9" id="KW-1188">Viral release from host cell</keyword>
<keyword evidence="4" id="KW-0204">Cytolysis</keyword>
<feature type="coiled-coil region" evidence="10">
    <location>
        <begin position="40"/>
        <end position="96"/>
    </location>
</feature>
<protein>
    <submittedName>
        <fullName evidence="12">Rz protein</fullName>
    </submittedName>
</protein>
<dbReference type="EMBL" id="KY000219">
    <property type="protein sequence ID" value="APL99282.1"/>
    <property type="molecule type" value="Genomic_DNA"/>
</dbReference>
<evidence type="ECO:0000313" key="12">
    <source>
        <dbReference type="EMBL" id="APL99282.1"/>
    </source>
</evidence>
<evidence type="ECO:0000256" key="9">
    <source>
        <dbReference type="ARBA" id="ARBA00023142"/>
    </source>
</evidence>
<dbReference type="InterPro" id="IPR004929">
    <property type="entry name" value="I-spanin"/>
</dbReference>
<keyword evidence="7" id="KW-1133">Transmembrane helix</keyword>
<reference evidence="12 13" key="1">
    <citation type="submission" date="2016-10" db="EMBL/GenBank/DDBJ databases">
        <title>Properties of three new Bordetella phage species from family Siphoviridae.</title>
        <authorList>
            <person name="Knezevic P."/>
            <person name="Petrovic Fabijan A."/>
            <person name="Doffkay Z."/>
            <person name="Rakhely G."/>
        </authorList>
    </citation>
    <scope>NUCLEOTIDE SEQUENCE [LARGE SCALE GENOMIC DNA]</scope>
</reference>
<evidence type="ECO:0000256" key="2">
    <source>
        <dbReference type="ARBA" id="ARBA00022511"/>
    </source>
</evidence>
<evidence type="ECO:0000256" key="10">
    <source>
        <dbReference type="SAM" id="Coils"/>
    </source>
</evidence>
<dbReference type="Pfam" id="PF03245">
    <property type="entry name" value="Phage_lysis"/>
    <property type="match status" value="1"/>
</dbReference>
<keyword evidence="2" id="KW-1032">Host cell membrane</keyword>
<dbReference type="KEGG" id="vg:54984247"/>
<dbReference type="RefSeq" id="YP_009793997.1">
    <property type="nucleotide sequence ID" value="NC_047877.1"/>
</dbReference>
<evidence type="ECO:0000256" key="11">
    <source>
        <dbReference type="SAM" id="MobiDB-lite"/>
    </source>
</evidence>
<proteinExistence type="predicted"/>
<keyword evidence="5" id="KW-1043">Host membrane</keyword>